<keyword evidence="2" id="KW-1185">Reference proteome</keyword>
<sequence length="71" mass="7640">MIAVKAYYDGKSFVPLGNITFKLKQSAIVVVDEENDSDEKSVSCRGLAAIYANPSLVHLEQETASSAFSGK</sequence>
<dbReference type="RefSeq" id="WP_013701955.1">
    <property type="nucleotide sequence ID" value="NC_015385.1"/>
</dbReference>
<evidence type="ECO:0000313" key="2">
    <source>
        <dbReference type="Proteomes" id="UP000006852"/>
    </source>
</evidence>
<reference evidence="1 2" key="1">
    <citation type="journal article" date="2011" name="Stand. Genomic Sci.">
        <title>Complete genome sequence of Treponema succinifaciens type strain (6091).</title>
        <authorList>
            <person name="Han C."/>
            <person name="Gronow S."/>
            <person name="Teshima H."/>
            <person name="Lapidus A."/>
            <person name="Nolan M."/>
            <person name="Lucas S."/>
            <person name="Hammon N."/>
            <person name="Deshpande S."/>
            <person name="Cheng J.F."/>
            <person name="Zeytun A."/>
            <person name="Tapia R."/>
            <person name="Goodwin L."/>
            <person name="Pitluck S."/>
            <person name="Liolios K."/>
            <person name="Pagani I."/>
            <person name="Ivanova N."/>
            <person name="Mavromatis K."/>
            <person name="Mikhailova N."/>
            <person name="Huntemann M."/>
            <person name="Pati A."/>
            <person name="Chen A."/>
            <person name="Palaniappan K."/>
            <person name="Land M."/>
            <person name="Hauser L."/>
            <person name="Brambilla E.M."/>
            <person name="Rohde M."/>
            <person name="Goker M."/>
            <person name="Woyke T."/>
            <person name="Bristow J."/>
            <person name="Eisen J.A."/>
            <person name="Markowitz V."/>
            <person name="Hugenholtz P."/>
            <person name="Kyrpides N.C."/>
            <person name="Klenk H.P."/>
            <person name="Detter J.C."/>
        </authorList>
    </citation>
    <scope>NUCLEOTIDE SEQUENCE [LARGE SCALE GENOMIC DNA]</scope>
    <source>
        <strain evidence="2">ATCC 33096 / DSM 2489 / 6091</strain>
    </source>
</reference>
<dbReference type="KEGG" id="tsu:Tresu_1783"/>
<accession>F2NT83</accession>
<gene>
    <name evidence="1" type="ordered locus">Tresu_1783</name>
</gene>
<dbReference type="STRING" id="869209.Tresu_1783"/>
<proteinExistence type="predicted"/>
<evidence type="ECO:0000313" key="1">
    <source>
        <dbReference type="EMBL" id="AEB14674.1"/>
    </source>
</evidence>
<protein>
    <submittedName>
        <fullName evidence="1">Uncharacterized protein</fullName>
    </submittedName>
</protein>
<reference evidence="2" key="2">
    <citation type="submission" date="2011-04" db="EMBL/GenBank/DDBJ databases">
        <title>The complete genome of chromosome of Treponema succinifaciens DSM 2489.</title>
        <authorList>
            <person name="Lucas S."/>
            <person name="Copeland A."/>
            <person name="Lapidus A."/>
            <person name="Bruce D."/>
            <person name="Goodwin L."/>
            <person name="Pitluck S."/>
            <person name="Peters L."/>
            <person name="Kyrpides N."/>
            <person name="Mavromatis K."/>
            <person name="Ivanova N."/>
            <person name="Ovchinnikova G."/>
            <person name="Teshima H."/>
            <person name="Detter J.C."/>
            <person name="Tapia R."/>
            <person name="Han C."/>
            <person name="Land M."/>
            <person name="Hauser L."/>
            <person name="Markowitz V."/>
            <person name="Cheng J.-F."/>
            <person name="Hugenholtz P."/>
            <person name="Woyke T."/>
            <person name="Wu D."/>
            <person name="Gronow S."/>
            <person name="Wellnitz S."/>
            <person name="Brambilla E."/>
            <person name="Klenk H.-P."/>
            <person name="Eisen J.A."/>
        </authorList>
    </citation>
    <scope>NUCLEOTIDE SEQUENCE [LARGE SCALE GENOMIC DNA]</scope>
    <source>
        <strain evidence="2">ATCC 33096 / DSM 2489 / 6091</strain>
    </source>
</reference>
<dbReference type="EMBL" id="CP002631">
    <property type="protein sequence ID" value="AEB14674.1"/>
    <property type="molecule type" value="Genomic_DNA"/>
</dbReference>
<name>F2NT83_TRES6</name>
<dbReference type="Proteomes" id="UP000006852">
    <property type="component" value="Chromosome"/>
</dbReference>
<dbReference type="HOGENOM" id="CLU_2738874_0_0_12"/>
<organism evidence="1 2">
    <name type="scientific">Treponema succinifaciens (strain ATCC 33096 / DSM 2489 / 6091)</name>
    <dbReference type="NCBI Taxonomy" id="869209"/>
    <lineage>
        <taxon>Bacteria</taxon>
        <taxon>Pseudomonadati</taxon>
        <taxon>Spirochaetota</taxon>
        <taxon>Spirochaetia</taxon>
        <taxon>Spirochaetales</taxon>
        <taxon>Treponemataceae</taxon>
        <taxon>Treponema</taxon>
    </lineage>
</organism>
<dbReference type="GeneID" id="302998925"/>
<dbReference type="AlphaFoldDB" id="F2NT83"/>